<comment type="caution">
    <text evidence="1">The sequence shown here is derived from an EMBL/GenBank/DDBJ whole genome shotgun (WGS) entry which is preliminary data.</text>
</comment>
<evidence type="ECO:0000313" key="1">
    <source>
        <dbReference type="EMBL" id="KAL3308492.1"/>
    </source>
</evidence>
<keyword evidence="2" id="KW-1185">Reference proteome</keyword>
<gene>
    <name evidence="1" type="ORF">Ciccas_012977</name>
</gene>
<sequence length="204" mass="24119">MQRIGSYLYNSRVFSKVKDYTITVAKDYKVSLLDSIDLVKRRPIFTSISVSLLTALYYTRKACPSESDYLNALKSSVCDLWETPRVLQSPKTSEFLEKRLRLFQEDRIRTVDLFIVRLIWWDHGSKNCKLYREISPQFHSSGAKDGLGGFIRLFLYEGTSYKYIWRERVLDVGAFGKWFWLDTAMLDYDVNERDWENQSMLQLQ</sequence>
<organism evidence="1 2">
    <name type="scientific">Cichlidogyrus casuarinus</name>
    <dbReference type="NCBI Taxonomy" id="1844966"/>
    <lineage>
        <taxon>Eukaryota</taxon>
        <taxon>Metazoa</taxon>
        <taxon>Spiralia</taxon>
        <taxon>Lophotrochozoa</taxon>
        <taxon>Platyhelminthes</taxon>
        <taxon>Monogenea</taxon>
        <taxon>Monopisthocotylea</taxon>
        <taxon>Dactylogyridea</taxon>
        <taxon>Ancyrocephalidae</taxon>
        <taxon>Cichlidogyrus</taxon>
    </lineage>
</organism>
<dbReference type="PANTHER" id="PTHR21435:SF1">
    <property type="entry name" value="MITOCHONDRIAL IMPORT INNER MEMBRANE TRANSLOCASE SUBUNIT TIM29"/>
    <property type="match status" value="1"/>
</dbReference>
<dbReference type="PANTHER" id="PTHR21435">
    <property type="entry name" value="MITOCHONDRIAL IMPORT INNER MEMBRANE TRANSLOCASE SUBUNIT TIM29"/>
    <property type="match status" value="1"/>
</dbReference>
<dbReference type="Proteomes" id="UP001626550">
    <property type="component" value="Unassembled WGS sequence"/>
</dbReference>
<proteinExistence type="predicted"/>
<dbReference type="AlphaFoldDB" id="A0ABD2PLU9"/>
<name>A0ABD2PLU9_9PLAT</name>
<dbReference type="Pfam" id="PF10171">
    <property type="entry name" value="Tim29"/>
    <property type="match status" value="2"/>
</dbReference>
<reference evidence="1 2" key="1">
    <citation type="submission" date="2024-11" db="EMBL/GenBank/DDBJ databases">
        <title>Adaptive evolution of stress response genes in parasites aligns with host niche diversity.</title>
        <authorList>
            <person name="Hahn C."/>
            <person name="Resl P."/>
        </authorList>
    </citation>
    <scope>NUCLEOTIDE SEQUENCE [LARGE SCALE GENOMIC DNA]</scope>
    <source>
        <strain evidence="1">EGGRZ-B1_66</strain>
        <tissue evidence="1">Body</tissue>
    </source>
</reference>
<dbReference type="EMBL" id="JBJKFK010005151">
    <property type="protein sequence ID" value="KAL3308492.1"/>
    <property type="molecule type" value="Genomic_DNA"/>
</dbReference>
<protein>
    <submittedName>
        <fullName evidence="1">Uncharacterized protein</fullName>
    </submittedName>
</protein>
<accession>A0ABD2PLU9</accession>
<evidence type="ECO:0000313" key="2">
    <source>
        <dbReference type="Proteomes" id="UP001626550"/>
    </source>
</evidence>
<dbReference type="InterPro" id="IPR019322">
    <property type="entry name" value="TIMM29"/>
</dbReference>